<comment type="caution">
    <text evidence="2">The sequence shown here is derived from an EMBL/GenBank/DDBJ whole genome shotgun (WGS) entry which is preliminary data.</text>
</comment>
<feature type="compositionally biased region" description="Basic residues" evidence="1">
    <location>
        <begin position="211"/>
        <end position="223"/>
    </location>
</feature>
<feature type="compositionally biased region" description="Basic and acidic residues" evidence="1">
    <location>
        <begin position="199"/>
        <end position="210"/>
    </location>
</feature>
<evidence type="ECO:0000313" key="2">
    <source>
        <dbReference type="EMBL" id="KAA8648178.1"/>
    </source>
</evidence>
<evidence type="ECO:0000313" key="3">
    <source>
        <dbReference type="Proteomes" id="UP000324241"/>
    </source>
</evidence>
<dbReference type="Proteomes" id="UP000324241">
    <property type="component" value="Unassembled WGS sequence"/>
</dbReference>
<name>A0A5M9MMC7_9EURO</name>
<dbReference type="AlphaFoldDB" id="A0A5M9MMC7"/>
<evidence type="ECO:0000256" key="1">
    <source>
        <dbReference type="SAM" id="MobiDB-lite"/>
    </source>
</evidence>
<feature type="compositionally biased region" description="Polar residues" evidence="1">
    <location>
        <begin position="22"/>
        <end position="35"/>
    </location>
</feature>
<protein>
    <submittedName>
        <fullName evidence="2">Uncharacterized protein</fullName>
    </submittedName>
</protein>
<reference evidence="2 3" key="1">
    <citation type="submission" date="2019-08" db="EMBL/GenBank/DDBJ databases">
        <title>The genome sequence of a newly discovered highly antifungal drug resistant Aspergillus species, Aspergillus tanneri NIH 1004.</title>
        <authorList>
            <person name="Mounaud S."/>
            <person name="Singh I."/>
            <person name="Joardar V."/>
            <person name="Pakala S."/>
            <person name="Pakala S."/>
            <person name="Venepally P."/>
            <person name="Chung J.K."/>
            <person name="Losada L."/>
            <person name="Nierman W.C."/>
        </authorList>
    </citation>
    <scope>NUCLEOTIDE SEQUENCE [LARGE SCALE GENOMIC DNA]</scope>
    <source>
        <strain evidence="2 3">NIH1004</strain>
    </source>
</reference>
<organism evidence="2 3">
    <name type="scientific">Aspergillus tanneri</name>
    <dbReference type="NCBI Taxonomy" id="1220188"/>
    <lineage>
        <taxon>Eukaryota</taxon>
        <taxon>Fungi</taxon>
        <taxon>Dikarya</taxon>
        <taxon>Ascomycota</taxon>
        <taxon>Pezizomycotina</taxon>
        <taxon>Eurotiomycetes</taxon>
        <taxon>Eurotiomycetidae</taxon>
        <taxon>Eurotiales</taxon>
        <taxon>Aspergillaceae</taxon>
        <taxon>Aspergillus</taxon>
        <taxon>Aspergillus subgen. Circumdati</taxon>
    </lineage>
</organism>
<feature type="region of interest" description="Disordered" evidence="1">
    <location>
        <begin position="1"/>
        <end position="35"/>
    </location>
</feature>
<feature type="compositionally biased region" description="Polar residues" evidence="1">
    <location>
        <begin position="224"/>
        <end position="235"/>
    </location>
</feature>
<accession>A0A5M9MMC7</accession>
<dbReference type="EMBL" id="QUQM01000003">
    <property type="protein sequence ID" value="KAA8648178.1"/>
    <property type="molecule type" value="Genomic_DNA"/>
</dbReference>
<dbReference type="VEuPathDB" id="FungiDB:EYZ11_000529"/>
<sequence>MLPTGVRPSLNATVEDDEGNERNTNPMDTAGGTQYSWPELCSRHDSVLTSHLEMLSTVKSNLAREGETFRMISTMVEKTNKMITQFKVLKTQMQRSRSSGAFGTAPDLSPTNSSDSPSATATSSCRMGEAPAPVRPKRRKRVLVESNEAASRYDDDMSSAEMLRAHKQKRLDVSLPGGDEDVRNVTPVSMETEDISAEVQRRLKLKEEQRKKRHSKPEKRKRGSLTSNGSTSPGNVSKPRKKAKVDISHGVFGMQS</sequence>
<dbReference type="RefSeq" id="XP_033427539.1">
    <property type="nucleotide sequence ID" value="XM_033568733.1"/>
</dbReference>
<proteinExistence type="predicted"/>
<dbReference type="OrthoDB" id="4509809at2759"/>
<feature type="compositionally biased region" description="Low complexity" evidence="1">
    <location>
        <begin position="106"/>
        <end position="124"/>
    </location>
</feature>
<dbReference type="GeneID" id="54326763"/>
<gene>
    <name evidence="2" type="ORF">ATNIH1004_004061</name>
</gene>
<feature type="region of interest" description="Disordered" evidence="1">
    <location>
        <begin position="92"/>
        <end position="256"/>
    </location>
</feature>
<feature type="compositionally biased region" description="Polar residues" evidence="1">
    <location>
        <begin position="92"/>
        <end position="101"/>
    </location>
</feature>